<sequence>MCTVTRVSDGDSLRALCPGLGGVTRIRLRGIDAPELRQRYGQQARQAVLALCQKQAIRIPARPARDRYQRVLADVHCGGVDVSLRLVQSGLAWVYRPTAAEYPRLVQAERRAQRARLGLWGDAHPVAPWTWRRQHANR</sequence>
<reference evidence="5 6" key="1">
    <citation type="submission" date="2015-05" db="EMBL/GenBank/DDBJ databases">
        <title>Draft genome sequence of Lampropedia sp. CT6, isolated from the microbial mat of a hot water spring, located at Manikaran, India.</title>
        <authorList>
            <person name="Tripathi C."/>
            <person name="Rani P."/>
            <person name="Mahato N.K."/>
            <person name="Lal R."/>
        </authorList>
    </citation>
    <scope>NUCLEOTIDE SEQUENCE [LARGE SCALE GENOMIC DNA]</scope>
    <source>
        <strain evidence="5 6">CT6</strain>
    </source>
</reference>
<dbReference type="Gene3D" id="2.40.50.90">
    <property type="match status" value="1"/>
</dbReference>
<evidence type="ECO:0000256" key="2">
    <source>
        <dbReference type="ARBA" id="ARBA00022759"/>
    </source>
</evidence>
<keyword evidence="1" id="KW-0540">Nuclease</keyword>
<evidence type="ECO:0000313" key="6">
    <source>
        <dbReference type="Proteomes" id="UP000050580"/>
    </source>
</evidence>
<proteinExistence type="predicted"/>
<comment type="caution">
    <text evidence="5">The sequence shown here is derived from an EMBL/GenBank/DDBJ whole genome shotgun (WGS) entry which is preliminary data.</text>
</comment>
<dbReference type="STRING" id="1610491.AAV94_02860"/>
<dbReference type="PROSITE" id="PS50830">
    <property type="entry name" value="TNASE_3"/>
    <property type="match status" value="1"/>
</dbReference>
<dbReference type="SMART" id="SM00318">
    <property type="entry name" value="SNc"/>
    <property type="match status" value="1"/>
</dbReference>
<keyword evidence="6" id="KW-1185">Reference proteome</keyword>
<accession>A0A0U1Q2E6</accession>
<dbReference type="InterPro" id="IPR035437">
    <property type="entry name" value="SNase_OB-fold_sf"/>
</dbReference>
<feature type="domain" description="TNase-like" evidence="4">
    <location>
        <begin position="1"/>
        <end position="122"/>
    </location>
</feature>
<dbReference type="GO" id="GO:0004519">
    <property type="term" value="F:endonuclease activity"/>
    <property type="evidence" value="ECO:0007669"/>
    <property type="project" value="UniProtKB-KW"/>
</dbReference>
<gene>
    <name evidence="5" type="ORF">AAV94_02860</name>
</gene>
<dbReference type="SUPFAM" id="SSF50199">
    <property type="entry name" value="Staphylococcal nuclease"/>
    <property type="match status" value="1"/>
</dbReference>
<name>A0A0U1Q2E6_9BURK</name>
<dbReference type="Proteomes" id="UP000050580">
    <property type="component" value="Unassembled WGS sequence"/>
</dbReference>
<dbReference type="EMBL" id="LBNQ01000012">
    <property type="protein sequence ID" value="KKW68930.1"/>
    <property type="molecule type" value="Genomic_DNA"/>
</dbReference>
<dbReference type="Pfam" id="PF00565">
    <property type="entry name" value="SNase"/>
    <property type="match status" value="1"/>
</dbReference>
<keyword evidence="2" id="KW-0255">Endonuclease</keyword>
<dbReference type="PANTHER" id="PTHR12302">
    <property type="entry name" value="EBNA2 BINDING PROTEIN P100"/>
    <property type="match status" value="1"/>
</dbReference>
<evidence type="ECO:0000256" key="1">
    <source>
        <dbReference type="ARBA" id="ARBA00022722"/>
    </source>
</evidence>
<keyword evidence="3" id="KW-0378">Hydrolase</keyword>
<dbReference type="AlphaFoldDB" id="A0A0U1Q2E6"/>
<evidence type="ECO:0000313" key="5">
    <source>
        <dbReference type="EMBL" id="KKW68930.1"/>
    </source>
</evidence>
<evidence type="ECO:0000256" key="3">
    <source>
        <dbReference type="ARBA" id="ARBA00022801"/>
    </source>
</evidence>
<dbReference type="GO" id="GO:0016787">
    <property type="term" value="F:hydrolase activity"/>
    <property type="evidence" value="ECO:0007669"/>
    <property type="project" value="UniProtKB-KW"/>
</dbReference>
<protein>
    <recommendedName>
        <fullName evidence="4">TNase-like domain-containing protein</fullName>
    </recommendedName>
</protein>
<dbReference type="InterPro" id="IPR016071">
    <property type="entry name" value="Staphylococal_nuclease_OB-fold"/>
</dbReference>
<dbReference type="PANTHER" id="PTHR12302:SF3">
    <property type="entry name" value="SERINE_THREONINE-PROTEIN KINASE 31"/>
    <property type="match status" value="1"/>
</dbReference>
<dbReference type="GO" id="GO:0005737">
    <property type="term" value="C:cytoplasm"/>
    <property type="evidence" value="ECO:0007669"/>
    <property type="project" value="TreeGrafter"/>
</dbReference>
<evidence type="ECO:0000259" key="4">
    <source>
        <dbReference type="PROSITE" id="PS50830"/>
    </source>
</evidence>
<organism evidence="5 6">
    <name type="scientific">Lampropedia cohaerens</name>
    <dbReference type="NCBI Taxonomy" id="1610491"/>
    <lineage>
        <taxon>Bacteria</taxon>
        <taxon>Pseudomonadati</taxon>
        <taxon>Pseudomonadota</taxon>
        <taxon>Betaproteobacteria</taxon>
        <taxon>Burkholderiales</taxon>
        <taxon>Comamonadaceae</taxon>
        <taxon>Lampropedia</taxon>
    </lineage>
</organism>